<dbReference type="CDD" id="cd02201">
    <property type="entry name" value="FtsZ_type1"/>
    <property type="match status" value="1"/>
</dbReference>
<dbReference type="PROSITE" id="PS01135">
    <property type="entry name" value="FTSZ_2"/>
    <property type="match status" value="1"/>
</dbReference>
<dbReference type="NCBIfam" id="TIGR00065">
    <property type="entry name" value="ftsZ"/>
    <property type="match status" value="1"/>
</dbReference>
<dbReference type="AlphaFoldDB" id="A0A7C6EB32"/>
<dbReference type="HAMAP" id="MF_00909">
    <property type="entry name" value="FtsZ"/>
    <property type="match status" value="1"/>
</dbReference>
<keyword evidence="4 6" id="KW-0717">Septation</keyword>
<dbReference type="PROSITE" id="PS01134">
    <property type="entry name" value="FTSZ_1"/>
    <property type="match status" value="1"/>
</dbReference>
<accession>A0A7C6EB32</accession>
<organism evidence="9">
    <name type="scientific">candidate division WOR-3 bacterium</name>
    <dbReference type="NCBI Taxonomy" id="2052148"/>
    <lineage>
        <taxon>Bacteria</taxon>
        <taxon>Bacteria division WOR-3</taxon>
    </lineage>
</organism>
<dbReference type="PANTHER" id="PTHR30314">
    <property type="entry name" value="CELL DIVISION PROTEIN FTSZ-RELATED"/>
    <property type="match status" value="1"/>
</dbReference>
<dbReference type="InterPro" id="IPR045061">
    <property type="entry name" value="FtsZ/CetZ"/>
</dbReference>
<dbReference type="GO" id="GO:0003924">
    <property type="term" value="F:GTPase activity"/>
    <property type="evidence" value="ECO:0007669"/>
    <property type="project" value="UniProtKB-UniRule"/>
</dbReference>
<keyword evidence="4 6" id="KW-0131">Cell cycle</keyword>
<dbReference type="SMART" id="SM00865">
    <property type="entry name" value="Tubulin_C"/>
    <property type="match status" value="1"/>
</dbReference>
<evidence type="ECO:0000313" key="9">
    <source>
        <dbReference type="EMBL" id="HHS52638.1"/>
    </source>
</evidence>
<evidence type="ECO:0000256" key="3">
    <source>
        <dbReference type="ARBA" id="ARBA00023134"/>
    </source>
</evidence>
<name>A0A7C6EB32_UNCW3</name>
<feature type="binding site" evidence="4">
    <location>
        <position position="185"/>
    </location>
    <ligand>
        <name>GTP</name>
        <dbReference type="ChEBI" id="CHEBI:37565"/>
    </ligand>
</feature>
<dbReference type="PRINTS" id="PR00423">
    <property type="entry name" value="CELLDVISFTSZ"/>
</dbReference>
<feature type="binding site" evidence="4">
    <location>
        <position position="138"/>
    </location>
    <ligand>
        <name>GTP</name>
        <dbReference type="ChEBI" id="CHEBI:37565"/>
    </ligand>
</feature>
<dbReference type="Pfam" id="PF12327">
    <property type="entry name" value="FtsZ_C"/>
    <property type="match status" value="1"/>
</dbReference>
<feature type="domain" description="Tubulin/FtsZ 2-layer sandwich" evidence="8">
    <location>
        <begin position="205"/>
        <end position="323"/>
    </location>
</feature>
<dbReference type="SUPFAM" id="SSF55307">
    <property type="entry name" value="Tubulin C-terminal domain-like"/>
    <property type="match status" value="1"/>
</dbReference>
<evidence type="ECO:0000259" key="7">
    <source>
        <dbReference type="SMART" id="SM00864"/>
    </source>
</evidence>
<comment type="subunit">
    <text evidence="4">Homodimer. Polymerizes to form a dynamic ring structure in a strictly GTP-dependent manner. Interacts directly with several other division proteins.</text>
</comment>
<feature type="binding site" evidence="4">
    <location>
        <position position="142"/>
    </location>
    <ligand>
        <name>GTP</name>
        <dbReference type="ChEBI" id="CHEBI:37565"/>
    </ligand>
</feature>
<dbReference type="Gene3D" id="3.40.50.1440">
    <property type="entry name" value="Tubulin/FtsZ, GTPase domain"/>
    <property type="match status" value="1"/>
</dbReference>
<comment type="function">
    <text evidence="4 6">Essential cell division protein that forms a contractile ring structure (Z ring) at the future cell division site. The regulation of the ring assembly controls the timing and the location of cell division. One of the functions of the FtsZ ring is to recruit other cell division proteins to the septum to produce a new cell wall between the dividing cells. Binds GTP and shows GTPase activity.</text>
</comment>
<protein>
    <recommendedName>
        <fullName evidence="4 5">Cell division protein FtsZ</fullName>
    </recommendedName>
</protein>
<feature type="domain" description="Tubulin/FtsZ GTPase" evidence="7">
    <location>
        <begin position="12"/>
        <end position="203"/>
    </location>
</feature>
<keyword evidence="4" id="KW-0963">Cytoplasm</keyword>
<dbReference type="EMBL" id="DTLI01000170">
    <property type="protein sequence ID" value="HHS52638.1"/>
    <property type="molecule type" value="Genomic_DNA"/>
</dbReference>
<evidence type="ECO:0000256" key="4">
    <source>
        <dbReference type="HAMAP-Rule" id="MF_00909"/>
    </source>
</evidence>
<comment type="subcellular location">
    <subcellularLocation>
        <location evidence="4">Cytoplasm</location>
    </subcellularLocation>
    <text evidence="4">Assembles at midcell at the inner surface of the cytoplasmic membrane.</text>
</comment>
<dbReference type="InterPro" id="IPR024757">
    <property type="entry name" value="FtsZ_C"/>
</dbReference>
<evidence type="ECO:0000256" key="2">
    <source>
        <dbReference type="ARBA" id="ARBA00022741"/>
    </source>
</evidence>
<proteinExistence type="inferred from homology"/>
<dbReference type="SUPFAM" id="SSF52490">
    <property type="entry name" value="Tubulin nucleotide-binding domain-like"/>
    <property type="match status" value="1"/>
</dbReference>
<evidence type="ECO:0000256" key="1">
    <source>
        <dbReference type="ARBA" id="ARBA00009690"/>
    </source>
</evidence>
<dbReference type="InterPro" id="IPR018316">
    <property type="entry name" value="Tubulin/FtsZ_2-layer-sand-dom"/>
</dbReference>
<comment type="similarity">
    <text evidence="1 4 6">Belongs to the FtsZ family.</text>
</comment>
<dbReference type="InterPro" id="IPR037103">
    <property type="entry name" value="Tubulin/FtsZ-like_C"/>
</dbReference>
<dbReference type="GO" id="GO:0005525">
    <property type="term" value="F:GTP binding"/>
    <property type="evidence" value="ECO:0007669"/>
    <property type="project" value="UniProtKB-UniRule"/>
</dbReference>
<dbReference type="Gene3D" id="3.30.1330.20">
    <property type="entry name" value="Tubulin/FtsZ, C-terminal domain"/>
    <property type="match status" value="1"/>
</dbReference>
<comment type="caution">
    <text evidence="9">The sequence shown here is derived from an EMBL/GenBank/DDBJ whole genome shotgun (WGS) entry which is preliminary data.</text>
</comment>
<dbReference type="SMART" id="SM00864">
    <property type="entry name" value="Tubulin"/>
    <property type="match status" value="1"/>
</dbReference>
<dbReference type="PANTHER" id="PTHR30314:SF3">
    <property type="entry name" value="MITOCHONDRIAL DIVISION PROTEIN FSZA"/>
    <property type="match status" value="1"/>
</dbReference>
<dbReference type="InterPro" id="IPR036525">
    <property type="entry name" value="Tubulin/FtsZ_GTPase_sf"/>
</dbReference>
<feature type="binding site" evidence="4">
    <location>
        <begin position="107"/>
        <end position="109"/>
    </location>
    <ligand>
        <name>GTP</name>
        <dbReference type="ChEBI" id="CHEBI:37565"/>
    </ligand>
</feature>
<dbReference type="GO" id="GO:0032153">
    <property type="term" value="C:cell division site"/>
    <property type="evidence" value="ECO:0007669"/>
    <property type="project" value="UniProtKB-UniRule"/>
</dbReference>
<dbReference type="FunFam" id="3.40.50.1440:FF:000001">
    <property type="entry name" value="Cell division protein FtsZ"/>
    <property type="match status" value="1"/>
</dbReference>
<reference evidence="9" key="1">
    <citation type="journal article" date="2020" name="mSystems">
        <title>Genome- and Community-Level Interaction Insights into Carbon Utilization and Element Cycling Functions of Hydrothermarchaeota in Hydrothermal Sediment.</title>
        <authorList>
            <person name="Zhou Z."/>
            <person name="Liu Y."/>
            <person name="Xu W."/>
            <person name="Pan J."/>
            <person name="Luo Z.H."/>
            <person name="Li M."/>
        </authorList>
    </citation>
    <scope>NUCLEOTIDE SEQUENCE [LARGE SCALE GENOMIC DNA]</scope>
    <source>
        <strain evidence="9">SpSt-876</strain>
    </source>
</reference>
<evidence type="ECO:0000256" key="5">
    <source>
        <dbReference type="NCBIfam" id="TIGR00065"/>
    </source>
</evidence>
<dbReference type="InterPro" id="IPR003008">
    <property type="entry name" value="Tubulin_FtsZ_GTPase"/>
</dbReference>
<keyword evidence="3 4" id="KW-0342">GTP-binding</keyword>
<sequence length="365" mass="38848">MIEPVEVKNLIKIGVIGVGGAGCNAVNHMIEAGLNGVEFYAVNTDLQSLQMSLAQNKIQIGAQITGGLGSGGDPEIGRKACEESIDLLREILTGLDMVFIATGEGGGTGTGATPLIAETAKAQGALVVAVVTKPFAFEGRSRARKALTGIENLKDKVDTLIVIPNQKLLSVYGEKSAFEAFRLADEVLLNAARGISEIVTSSQMINIDFADVRSVMTEKGGALMTIGTASGEGRATEAAHRAISSPLIEDINIGTARKVLLNITGGDTMTLHEVNEAATVVHNATNGQADIRLGAGRDRTYKDMMKVTVIATGIEEALPKPDEVCELLNSDEIFPVRRRRIRQEAELAIDKTNLEIPTFLRRQLD</sequence>
<dbReference type="Pfam" id="PF00091">
    <property type="entry name" value="Tubulin"/>
    <property type="match status" value="1"/>
</dbReference>
<dbReference type="GO" id="GO:0000917">
    <property type="term" value="P:division septum assembly"/>
    <property type="evidence" value="ECO:0007669"/>
    <property type="project" value="UniProtKB-KW"/>
</dbReference>
<feature type="binding site" evidence="4">
    <location>
        <begin position="20"/>
        <end position="24"/>
    </location>
    <ligand>
        <name>GTP</name>
        <dbReference type="ChEBI" id="CHEBI:37565"/>
    </ligand>
</feature>
<gene>
    <name evidence="4 9" type="primary">ftsZ</name>
    <name evidence="9" type="ORF">ENW73_07230</name>
</gene>
<dbReference type="GO" id="GO:0051258">
    <property type="term" value="P:protein polymerization"/>
    <property type="evidence" value="ECO:0007669"/>
    <property type="project" value="UniProtKB-UniRule"/>
</dbReference>
<dbReference type="GO" id="GO:0043093">
    <property type="term" value="P:FtsZ-dependent cytokinesis"/>
    <property type="evidence" value="ECO:0007669"/>
    <property type="project" value="UniProtKB-UniRule"/>
</dbReference>
<keyword evidence="4 6" id="KW-0132">Cell division</keyword>
<dbReference type="InterPro" id="IPR020805">
    <property type="entry name" value="Cell_div_FtsZ_CS"/>
</dbReference>
<dbReference type="InterPro" id="IPR000158">
    <property type="entry name" value="Cell_div_FtsZ"/>
</dbReference>
<dbReference type="InterPro" id="IPR008280">
    <property type="entry name" value="Tub_FtsZ_C"/>
</dbReference>
<keyword evidence="2 4" id="KW-0547">Nucleotide-binding</keyword>
<evidence type="ECO:0000259" key="8">
    <source>
        <dbReference type="SMART" id="SM00865"/>
    </source>
</evidence>
<evidence type="ECO:0000256" key="6">
    <source>
        <dbReference type="RuleBase" id="RU000631"/>
    </source>
</evidence>
<dbReference type="GO" id="GO:0005737">
    <property type="term" value="C:cytoplasm"/>
    <property type="evidence" value="ECO:0007669"/>
    <property type="project" value="UniProtKB-SubCell"/>
</dbReference>